<comment type="similarity">
    <text evidence="1">Belongs to the expansin family. Expansin A subfamily.</text>
</comment>
<dbReference type="EMBL" id="JABTTQ020000004">
    <property type="protein sequence ID" value="KAK6158088.1"/>
    <property type="molecule type" value="Genomic_DNA"/>
</dbReference>
<dbReference type="InterPro" id="IPR002963">
    <property type="entry name" value="Expansin"/>
</dbReference>
<comment type="function">
    <text evidence="1">Causes loosening and extension of plant cell walls by disrupting non-covalent bonding between cellulose microfibrils and matrix glucans. No enzymatic activity has been found.</text>
</comment>
<evidence type="ECO:0000259" key="2">
    <source>
        <dbReference type="PROSITE" id="PS50843"/>
    </source>
</evidence>
<comment type="caution">
    <text evidence="3">The sequence shown here is derived from an EMBL/GenBank/DDBJ whole genome shotgun (WGS) entry which is preliminary data.</text>
</comment>
<evidence type="ECO:0000313" key="3">
    <source>
        <dbReference type="EMBL" id="KAK6158088.1"/>
    </source>
</evidence>
<protein>
    <recommendedName>
        <fullName evidence="1">Expansin</fullName>
    </recommendedName>
</protein>
<dbReference type="PANTHER" id="PTHR33512">
    <property type="entry name" value="PROTEIN, PUTATIVE (DUF1191)-RELATED"/>
    <property type="match status" value="1"/>
</dbReference>
<comment type="subcellular location">
    <subcellularLocation>
        <location evidence="1">Secreted</location>
        <location evidence="1">Cell wall</location>
    </subcellularLocation>
    <subcellularLocation>
        <location evidence="1">Membrane</location>
        <topology evidence="1">Peripheral membrane protein</topology>
    </subcellularLocation>
</comment>
<dbReference type="PANTHER" id="PTHR33512:SF1">
    <property type="entry name" value="PROTEIN, PUTATIVE (DUF1191)-RELATED"/>
    <property type="match status" value="1"/>
</dbReference>
<feature type="domain" description="Expansin-like CBD" evidence="2">
    <location>
        <begin position="21"/>
        <end position="101"/>
    </location>
</feature>
<dbReference type="InterPro" id="IPR036749">
    <property type="entry name" value="Expansin_CBD_sf"/>
</dbReference>
<evidence type="ECO:0000313" key="4">
    <source>
        <dbReference type="Proteomes" id="UP001318860"/>
    </source>
</evidence>
<keyword evidence="1" id="KW-0964">Secreted</keyword>
<reference evidence="3 4" key="1">
    <citation type="journal article" date="2021" name="Comput. Struct. Biotechnol. J.">
        <title>De novo genome assembly of the potent medicinal plant Rehmannia glutinosa using nanopore technology.</title>
        <authorList>
            <person name="Ma L."/>
            <person name="Dong C."/>
            <person name="Song C."/>
            <person name="Wang X."/>
            <person name="Zheng X."/>
            <person name="Niu Y."/>
            <person name="Chen S."/>
            <person name="Feng W."/>
        </authorList>
    </citation>
    <scope>NUCLEOTIDE SEQUENCE [LARGE SCALE GENOMIC DNA]</scope>
    <source>
        <strain evidence="3">DH-2019</strain>
    </source>
</reference>
<dbReference type="SUPFAM" id="SSF49590">
    <property type="entry name" value="PHL pollen allergen"/>
    <property type="match status" value="1"/>
</dbReference>
<name>A0ABR0XFW2_REHGL</name>
<dbReference type="Pfam" id="PF06697">
    <property type="entry name" value="DUF1191"/>
    <property type="match status" value="1"/>
</dbReference>
<keyword evidence="1" id="KW-0134">Cell wall</keyword>
<dbReference type="Pfam" id="PF01357">
    <property type="entry name" value="Expansin_C"/>
    <property type="match status" value="1"/>
</dbReference>
<evidence type="ECO:0000256" key="1">
    <source>
        <dbReference type="RuleBase" id="RU365023"/>
    </source>
</evidence>
<proteinExistence type="inferred from homology"/>
<keyword evidence="4" id="KW-1185">Reference proteome</keyword>
<dbReference type="InterPro" id="IPR007117">
    <property type="entry name" value="Expansin_CBD"/>
</dbReference>
<sequence>MLRVTCVKKGGLRFTFQGNGYWLLVYVMNVAGGGDMANMWVKGSKTGWISMSHNWGASYQAFATLGGQSLSFKITSYTSHETIIAYNVAPANWQVGMTYSATTLQSLQCQSQEIKSARLLDLVIRDYIFRSHKKHFKTGKLHHINLPMNLTGITVDAIRFRCGSFYRYGAKIHEFHVGIHARAHPCSERLILVRQNLGSNWSSLYDDNYDLSGYRLISPVVGLLAYNASSTSKTSELRIQAGKKPITIDFNDDGILLLNNNTTTPGIIPLCARFDEDGSVSLSNQARPNVCVSTRNGHFGLVVESPLMPLRQRKVSRWRVAIGARSGGVGGVSTEFVGGCDVR</sequence>
<dbReference type="PRINTS" id="PR01226">
    <property type="entry name" value="EXPANSIN"/>
</dbReference>
<accession>A0ABR0XFW2</accession>
<organism evidence="3 4">
    <name type="scientific">Rehmannia glutinosa</name>
    <name type="common">Chinese foxglove</name>
    <dbReference type="NCBI Taxonomy" id="99300"/>
    <lineage>
        <taxon>Eukaryota</taxon>
        <taxon>Viridiplantae</taxon>
        <taxon>Streptophyta</taxon>
        <taxon>Embryophyta</taxon>
        <taxon>Tracheophyta</taxon>
        <taxon>Spermatophyta</taxon>
        <taxon>Magnoliopsida</taxon>
        <taxon>eudicotyledons</taxon>
        <taxon>Gunneridae</taxon>
        <taxon>Pentapetalae</taxon>
        <taxon>asterids</taxon>
        <taxon>lamiids</taxon>
        <taxon>Lamiales</taxon>
        <taxon>Orobanchaceae</taxon>
        <taxon>Rehmannieae</taxon>
        <taxon>Rehmannia</taxon>
    </lineage>
</organism>
<dbReference type="Gene3D" id="2.60.40.760">
    <property type="entry name" value="Expansin, cellulose-binding-like domain"/>
    <property type="match status" value="1"/>
</dbReference>
<dbReference type="Proteomes" id="UP001318860">
    <property type="component" value="Unassembled WGS sequence"/>
</dbReference>
<keyword evidence="1" id="KW-0961">Cell wall biogenesis/degradation</keyword>
<dbReference type="PROSITE" id="PS50843">
    <property type="entry name" value="EXPANSIN_CBD"/>
    <property type="match status" value="1"/>
</dbReference>
<gene>
    <name evidence="3" type="ORF">DH2020_005402</name>
</gene>
<dbReference type="InterPro" id="IPR010605">
    <property type="entry name" value="DUF1191"/>
</dbReference>